<evidence type="ECO:0000313" key="4">
    <source>
        <dbReference type="Proteomes" id="UP000573599"/>
    </source>
</evidence>
<feature type="signal peptide" evidence="2">
    <location>
        <begin position="1"/>
        <end position="25"/>
    </location>
</feature>
<feature type="chain" id="PRO_5038635643" description="Antifreeze protein" evidence="2">
    <location>
        <begin position="26"/>
        <end position="112"/>
    </location>
</feature>
<comment type="caution">
    <text evidence="3">The sequence shown here is derived from an EMBL/GenBank/DDBJ whole genome shotgun (WGS) entry which is preliminary data.</text>
</comment>
<evidence type="ECO:0000256" key="1">
    <source>
        <dbReference type="SAM" id="MobiDB-lite"/>
    </source>
</evidence>
<proteinExistence type="predicted"/>
<reference evidence="3 4" key="1">
    <citation type="submission" date="2020-07" db="EMBL/GenBank/DDBJ databases">
        <title>Sequencing the genomes of 1000 actinobacteria strains.</title>
        <authorList>
            <person name="Klenk H.-P."/>
        </authorList>
    </citation>
    <scope>NUCLEOTIDE SEQUENCE [LARGE SCALE GENOMIC DNA]</scope>
    <source>
        <strain evidence="3 4">DSM 23987</strain>
    </source>
</reference>
<feature type="region of interest" description="Disordered" evidence="1">
    <location>
        <begin position="93"/>
        <end position="112"/>
    </location>
</feature>
<sequence>MRTQILSVALAASTSLGLVTTAVTAASAAPSPKAQSHRVCAAPSSPTLAACHALKLVDATGNAVDPSGAAVTPHAISGKTPADIQSAYKVTALRGRSDRRDRGRLRLPERRA</sequence>
<dbReference type="EMBL" id="JACCAB010000001">
    <property type="protein sequence ID" value="NYG08017.1"/>
    <property type="molecule type" value="Genomic_DNA"/>
</dbReference>
<evidence type="ECO:0000256" key="2">
    <source>
        <dbReference type="SAM" id="SignalP"/>
    </source>
</evidence>
<feature type="compositionally biased region" description="Basic and acidic residues" evidence="1">
    <location>
        <begin position="95"/>
        <end position="112"/>
    </location>
</feature>
<name>A0A852WFL3_9MICO</name>
<dbReference type="RefSeq" id="WP_202881250.1">
    <property type="nucleotide sequence ID" value="NZ_JACCAB010000001.1"/>
</dbReference>
<keyword evidence="4" id="KW-1185">Reference proteome</keyword>
<gene>
    <name evidence="3" type="ORF">BJ986_002504</name>
</gene>
<evidence type="ECO:0000313" key="3">
    <source>
        <dbReference type="EMBL" id="NYG08017.1"/>
    </source>
</evidence>
<protein>
    <recommendedName>
        <fullName evidence="5">Antifreeze protein</fullName>
    </recommendedName>
</protein>
<evidence type="ECO:0008006" key="5">
    <source>
        <dbReference type="Google" id="ProtNLM"/>
    </source>
</evidence>
<dbReference type="AlphaFoldDB" id="A0A852WFL3"/>
<keyword evidence="2" id="KW-0732">Signal</keyword>
<organism evidence="3 4">
    <name type="scientific">Pedococcus badiiscoriae</name>
    <dbReference type="NCBI Taxonomy" id="642776"/>
    <lineage>
        <taxon>Bacteria</taxon>
        <taxon>Bacillati</taxon>
        <taxon>Actinomycetota</taxon>
        <taxon>Actinomycetes</taxon>
        <taxon>Micrococcales</taxon>
        <taxon>Intrasporangiaceae</taxon>
        <taxon>Pedococcus</taxon>
    </lineage>
</organism>
<dbReference type="Proteomes" id="UP000573599">
    <property type="component" value="Unassembled WGS sequence"/>
</dbReference>
<accession>A0A852WFL3</accession>